<comment type="caution">
    <text evidence="2">The sequence shown here is derived from an EMBL/GenBank/DDBJ whole genome shotgun (WGS) entry which is preliminary data.</text>
</comment>
<protein>
    <submittedName>
        <fullName evidence="2">Uncharacterized protein</fullName>
    </submittedName>
</protein>
<keyword evidence="3" id="KW-1185">Reference proteome</keyword>
<dbReference type="EMBL" id="ACIS01000008">
    <property type="protein sequence ID" value="EEG07757.1"/>
    <property type="molecule type" value="Genomic_DNA"/>
</dbReference>
<evidence type="ECO:0000256" key="1">
    <source>
        <dbReference type="SAM" id="SignalP"/>
    </source>
</evidence>
<evidence type="ECO:0000313" key="3">
    <source>
        <dbReference type="Proteomes" id="UP000003165"/>
    </source>
</evidence>
<sequence length="626" mass="63916" precursor="true">MGTHCFKKLLGTLLMGTAFSLAGTAPALADNPADNFQLDGDILSSTGGPAGKPDWSDIFTGLAPSAGATAKSPLPAGFTSASFLVDFFPATTADNSLYATGSKDTLNITPGWQCKKTNNVNDKVDINNAYAVAYTKTVGTSDGKPHLFVYFGLDVASNDGTKDVGFWFLKDPTVSCPAGNGTTSFTGTHTDGDILIVSEFTNGGRVSTINAYRWNGGADGSLGPNPVASGGECDGTAFDVCAKVNGAVLNGDGNTPDVPWLVKTKQSNPSSTDYTSSKDLDIGEFFEGGIDLTSAGISGCFNRYLADTRSSTSLGATIFDFTLGNFSNCSIGATKTCSAASVNSDFTTFTSPFTVTITNDSAAGTVYDASFKETFTFGQTGETCKISSVTGTGTAVVDASVVNTQLESGNLVKVASSLGPNDSVIVGVSCTGALNSFQDSIHAVAGSSAGLSDIQKDAVVSSASAAACQATVQADLEITKVCKGMQLVAGSNSLIALKANVEVTVTNPSTSNQLVTINTPTDTKVSSFTQVDCSTLTALQTPDLVLSPNETACFTGSYNPTNTDLANPPSTAAFSDGASVTGTGSIKGTFTAGPAQATCYLCDADVDGIPDVIDCLTDSQCGKTPQ</sequence>
<name>B9Z6B3_9NEIS</name>
<accession>B9Z6B3</accession>
<dbReference type="eggNOG" id="ENOG5030HUD">
    <property type="taxonomic scope" value="Bacteria"/>
</dbReference>
<dbReference type="RefSeq" id="WP_008955099.1">
    <property type="nucleotide sequence ID" value="NZ_ACIS01000008.1"/>
</dbReference>
<gene>
    <name evidence="2" type="ORF">FuraDRAFT_3080</name>
</gene>
<dbReference type="AlphaFoldDB" id="B9Z6B3"/>
<evidence type="ECO:0000313" key="2">
    <source>
        <dbReference type="EMBL" id="EEG07757.1"/>
    </source>
</evidence>
<dbReference type="Proteomes" id="UP000003165">
    <property type="component" value="Unassembled WGS sequence"/>
</dbReference>
<reference evidence="2 3" key="1">
    <citation type="submission" date="2009-02" db="EMBL/GenBank/DDBJ databases">
        <title>Sequencing of the draft genome and assembly of Lutiella nitroferrum 2002.</title>
        <authorList>
            <consortium name="US DOE Joint Genome Institute (JGI-PGF)"/>
            <person name="Lucas S."/>
            <person name="Copeland A."/>
            <person name="Lapidus A."/>
            <person name="Glavina del Rio T."/>
            <person name="Tice H."/>
            <person name="Bruce D."/>
            <person name="Goodwin L."/>
            <person name="Pitluck S."/>
            <person name="Larimer F."/>
            <person name="Land M.L."/>
            <person name="Hauser L."/>
            <person name="Coates J.D."/>
        </authorList>
    </citation>
    <scope>NUCLEOTIDE SEQUENCE [LARGE SCALE GENOMIC DNA]</scope>
    <source>
        <strain evidence="2 3">2002</strain>
    </source>
</reference>
<feature type="chain" id="PRO_5002895697" evidence="1">
    <location>
        <begin position="30"/>
        <end position="626"/>
    </location>
</feature>
<proteinExistence type="predicted"/>
<feature type="signal peptide" evidence="1">
    <location>
        <begin position="1"/>
        <end position="29"/>
    </location>
</feature>
<organism evidence="2 3">
    <name type="scientific">Pseudogulbenkiania ferrooxidans 2002</name>
    <dbReference type="NCBI Taxonomy" id="279714"/>
    <lineage>
        <taxon>Bacteria</taxon>
        <taxon>Pseudomonadati</taxon>
        <taxon>Pseudomonadota</taxon>
        <taxon>Betaproteobacteria</taxon>
        <taxon>Neisseriales</taxon>
        <taxon>Chromobacteriaceae</taxon>
        <taxon>Pseudogulbenkiania</taxon>
    </lineage>
</organism>
<keyword evidence="1" id="KW-0732">Signal</keyword>